<organism evidence="2 3">
    <name type="scientific">Rosa chinensis</name>
    <name type="common">China rose</name>
    <dbReference type="NCBI Taxonomy" id="74649"/>
    <lineage>
        <taxon>Eukaryota</taxon>
        <taxon>Viridiplantae</taxon>
        <taxon>Streptophyta</taxon>
        <taxon>Embryophyta</taxon>
        <taxon>Tracheophyta</taxon>
        <taxon>Spermatophyta</taxon>
        <taxon>Magnoliopsida</taxon>
        <taxon>eudicotyledons</taxon>
        <taxon>Gunneridae</taxon>
        <taxon>Pentapetalae</taxon>
        <taxon>rosids</taxon>
        <taxon>fabids</taxon>
        <taxon>Rosales</taxon>
        <taxon>Rosaceae</taxon>
        <taxon>Rosoideae</taxon>
        <taxon>Rosoideae incertae sedis</taxon>
        <taxon>Rosa</taxon>
    </lineage>
</organism>
<dbReference type="AlphaFoldDB" id="A0A2P6QBG8"/>
<keyword evidence="3" id="KW-1185">Reference proteome</keyword>
<dbReference type="STRING" id="74649.A0A2P6QBG8"/>
<evidence type="ECO:0000313" key="2">
    <source>
        <dbReference type="EMBL" id="PRQ31527.1"/>
    </source>
</evidence>
<reference evidence="2 3" key="1">
    <citation type="journal article" date="2018" name="Nat. Genet.">
        <title>The Rosa genome provides new insights in the design of modern roses.</title>
        <authorList>
            <person name="Bendahmane M."/>
        </authorList>
    </citation>
    <scope>NUCLEOTIDE SEQUENCE [LARGE SCALE GENOMIC DNA]</scope>
    <source>
        <strain evidence="3">cv. Old Blush</strain>
    </source>
</reference>
<dbReference type="Proteomes" id="UP000238479">
    <property type="component" value="Chromosome 5"/>
</dbReference>
<protein>
    <submittedName>
        <fullName evidence="2">Uncharacterized protein</fullName>
    </submittedName>
</protein>
<sequence length="146" mass="16421">MILIEKTHAADTRKPAYKWLGLRGKDATSSASDESRKRAFGTDITNVVRGAAKSSTAGKLEAQKQKQHESIVRQRESIVRKVDRNNSEDSKENTKSYQFGPFALVTIARAGNFNMKKVDWDNLSSTYLSSLVSESRYHQLMLQPDV</sequence>
<accession>A0A2P6QBG8</accession>
<dbReference type="Gramene" id="PRQ31527">
    <property type="protein sequence ID" value="PRQ31527"/>
    <property type="gene ID" value="RchiOBHm_Chr5g0036461"/>
</dbReference>
<name>A0A2P6QBG8_ROSCH</name>
<dbReference type="EMBL" id="PDCK01000043">
    <property type="protein sequence ID" value="PRQ31527.1"/>
    <property type="molecule type" value="Genomic_DNA"/>
</dbReference>
<feature type="compositionally biased region" description="Basic and acidic residues" evidence="1">
    <location>
        <begin position="61"/>
        <end position="94"/>
    </location>
</feature>
<gene>
    <name evidence="2" type="ORF">RchiOBHm_Chr5g0036461</name>
</gene>
<comment type="caution">
    <text evidence="2">The sequence shown here is derived from an EMBL/GenBank/DDBJ whole genome shotgun (WGS) entry which is preliminary data.</text>
</comment>
<feature type="region of interest" description="Disordered" evidence="1">
    <location>
        <begin position="52"/>
        <end position="95"/>
    </location>
</feature>
<evidence type="ECO:0000256" key="1">
    <source>
        <dbReference type="SAM" id="MobiDB-lite"/>
    </source>
</evidence>
<evidence type="ECO:0000313" key="3">
    <source>
        <dbReference type="Proteomes" id="UP000238479"/>
    </source>
</evidence>
<proteinExistence type="predicted"/>